<organism evidence="2 3">
    <name type="scientific">Cerrena zonata</name>
    <dbReference type="NCBI Taxonomy" id="2478898"/>
    <lineage>
        <taxon>Eukaryota</taxon>
        <taxon>Fungi</taxon>
        <taxon>Dikarya</taxon>
        <taxon>Basidiomycota</taxon>
        <taxon>Agaricomycotina</taxon>
        <taxon>Agaricomycetes</taxon>
        <taxon>Polyporales</taxon>
        <taxon>Cerrenaceae</taxon>
        <taxon>Cerrena</taxon>
    </lineage>
</organism>
<dbReference type="Proteomes" id="UP001385951">
    <property type="component" value="Unassembled WGS sequence"/>
</dbReference>
<keyword evidence="3" id="KW-1185">Reference proteome</keyword>
<accession>A0AAW0G863</accession>
<gene>
    <name evidence="2" type="ORF">QCA50_007433</name>
</gene>
<evidence type="ECO:0000313" key="3">
    <source>
        <dbReference type="Proteomes" id="UP001385951"/>
    </source>
</evidence>
<name>A0AAW0G863_9APHY</name>
<evidence type="ECO:0000313" key="2">
    <source>
        <dbReference type="EMBL" id="KAK7689640.1"/>
    </source>
</evidence>
<dbReference type="EMBL" id="JASBNA010000008">
    <property type="protein sequence ID" value="KAK7689640.1"/>
    <property type="molecule type" value="Genomic_DNA"/>
</dbReference>
<evidence type="ECO:0008006" key="4">
    <source>
        <dbReference type="Google" id="ProtNLM"/>
    </source>
</evidence>
<protein>
    <recommendedName>
        <fullName evidence="4">F-box domain-containing protein</fullName>
    </recommendedName>
</protein>
<proteinExistence type="predicted"/>
<feature type="region of interest" description="Disordered" evidence="1">
    <location>
        <begin position="451"/>
        <end position="478"/>
    </location>
</feature>
<comment type="caution">
    <text evidence="2">The sequence shown here is derived from an EMBL/GenBank/DDBJ whole genome shotgun (WGS) entry which is preliminary data.</text>
</comment>
<reference evidence="2 3" key="1">
    <citation type="submission" date="2022-09" db="EMBL/GenBank/DDBJ databases">
        <authorList>
            <person name="Palmer J.M."/>
        </authorList>
    </citation>
    <scope>NUCLEOTIDE SEQUENCE [LARGE SCALE GENOMIC DNA]</scope>
    <source>
        <strain evidence="2 3">DSM 7382</strain>
    </source>
</reference>
<evidence type="ECO:0000256" key="1">
    <source>
        <dbReference type="SAM" id="MobiDB-lite"/>
    </source>
</evidence>
<dbReference type="AlphaFoldDB" id="A0AAW0G863"/>
<sequence>MHLHYIALRSIFDEVMPLVELLYPSLRQDRNSRWSHYLKTWKALALVCHDWHPVAIPYLYRDIVLYRVGQIPALVQTLRINPEFRGMIKRLTFACFVPEGYDLVTNQGLSYLLDHCTALESLTLTWPFTEWLYAVRKDGTKRFAIPAGLWGSVTHFTYYCGDPTILVKRGQTPPSILPLQLLTSLPNISSLTLIVDSSHKYRWDRRSLAFTMMHLQHVRVEVIYPTQAFVKKFNLHKDGIRIKEAIYPLVQKGRVCDLKPVPASLDGLQHVIFHLYNHHTGLNFEPFLNAFRGRIDLWDDSSNFVHVQTYLRSCPFPVSPQNVEQLEHCKSLIRPGDRYAHLRYAHSLLREQHSNSRVRFLDKSLIDRANVPFVFPPGGIDDNDDSVYVYREFGTCILVTARMIVRHEEWTWPGETLLPFSRLTFIDPEDEPTYNWNYGYIHGCHTADWDDDNEQDEISSNSTESDSSLDPDEKDDLSKEVLELESGLGYVGDSVPQLTEAEALQIFEDMQR</sequence>